<comment type="caution">
    <text evidence="1">The sequence shown here is derived from an EMBL/GenBank/DDBJ whole genome shotgun (WGS) entry which is preliminary data.</text>
</comment>
<reference evidence="1 2" key="2">
    <citation type="journal article" date="2022" name="Mol. Ecol. Resour.">
        <title>The genomes of chicory, endive, great burdock and yacon provide insights into Asteraceae paleo-polyploidization history and plant inulin production.</title>
        <authorList>
            <person name="Fan W."/>
            <person name="Wang S."/>
            <person name="Wang H."/>
            <person name="Wang A."/>
            <person name="Jiang F."/>
            <person name="Liu H."/>
            <person name="Zhao H."/>
            <person name="Xu D."/>
            <person name="Zhang Y."/>
        </authorList>
    </citation>
    <scope>NUCLEOTIDE SEQUENCE [LARGE SCALE GENOMIC DNA]</scope>
    <source>
        <strain evidence="2">cv. Niubang</strain>
    </source>
</reference>
<reference evidence="2" key="1">
    <citation type="journal article" date="2022" name="Mol. Ecol. Resour.">
        <title>The genomes of chicory, endive, great burdock and yacon provide insights into Asteraceae palaeo-polyploidization history and plant inulin production.</title>
        <authorList>
            <person name="Fan W."/>
            <person name="Wang S."/>
            <person name="Wang H."/>
            <person name="Wang A."/>
            <person name="Jiang F."/>
            <person name="Liu H."/>
            <person name="Zhao H."/>
            <person name="Xu D."/>
            <person name="Zhang Y."/>
        </authorList>
    </citation>
    <scope>NUCLEOTIDE SEQUENCE [LARGE SCALE GENOMIC DNA]</scope>
    <source>
        <strain evidence="2">cv. Niubang</strain>
    </source>
</reference>
<organism evidence="1 2">
    <name type="scientific">Arctium lappa</name>
    <name type="common">Greater burdock</name>
    <name type="synonym">Lappa major</name>
    <dbReference type="NCBI Taxonomy" id="4217"/>
    <lineage>
        <taxon>Eukaryota</taxon>
        <taxon>Viridiplantae</taxon>
        <taxon>Streptophyta</taxon>
        <taxon>Embryophyta</taxon>
        <taxon>Tracheophyta</taxon>
        <taxon>Spermatophyta</taxon>
        <taxon>Magnoliopsida</taxon>
        <taxon>eudicotyledons</taxon>
        <taxon>Gunneridae</taxon>
        <taxon>Pentapetalae</taxon>
        <taxon>asterids</taxon>
        <taxon>campanulids</taxon>
        <taxon>Asterales</taxon>
        <taxon>Asteraceae</taxon>
        <taxon>Carduoideae</taxon>
        <taxon>Cardueae</taxon>
        <taxon>Arctiinae</taxon>
        <taxon>Arctium</taxon>
    </lineage>
</organism>
<accession>A0ACB8XGH7</accession>
<keyword evidence="2" id="KW-1185">Reference proteome</keyword>
<gene>
    <name evidence="1" type="ORF">L6452_44579</name>
</gene>
<sequence>MMNINGNLGFYRKRFFFCVANLFCLIFPFALLFRVKDRFDDANREDEVYGRFGVELKWRFRNLVFLYSTTDSLGPFPVPAFCTKVLSSTKSETL</sequence>
<name>A0ACB8XGH7_ARCLA</name>
<evidence type="ECO:0000313" key="1">
    <source>
        <dbReference type="EMBL" id="KAI3665944.1"/>
    </source>
</evidence>
<dbReference type="EMBL" id="CM042064">
    <property type="protein sequence ID" value="KAI3665944.1"/>
    <property type="molecule type" value="Genomic_DNA"/>
</dbReference>
<dbReference type="Proteomes" id="UP001055879">
    <property type="component" value="Linkage Group LG18"/>
</dbReference>
<proteinExistence type="predicted"/>
<evidence type="ECO:0000313" key="2">
    <source>
        <dbReference type="Proteomes" id="UP001055879"/>
    </source>
</evidence>
<protein>
    <submittedName>
        <fullName evidence="1">Uncharacterized protein</fullName>
    </submittedName>
</protein>